<evidence type="ECO:0000256" key="1">
    <source>
        <dbReference type="ARBA" id="ARBA00004953"/>
    </source>
</evidence>
<dbReference type="GO" id="GO:0009236">
    <property type="term" value="P:cobalamin biosynthetic process"/>
    <property type="evidence" value="ECO:0007669"/>
    <property type="project" value="UniProtKB-UniPathway"/>
</dbReference>
<feature type="domain" description="CobE/GbiG C-terminal" evidence="8">
    <location>
        <begin position="14"/>
        <end position="138"/>
    </location>
</feature>
<evidence type="ECO:0000256" key="3">
    <source>
        <dbReference type="ARBA" id="ARBA00022603"/>
    </source>
</evidence>
<feature type="domain" description="Tetrapyrrole methylase" evidence="7">
    <location>
        <begin position="164"/>
        <end position="260"/>
    </location>
</feature>
<proteinExistence type="predicted"/>
<dbReference type="PANTHER" id="PTHR47036:SF1">
    <property type="entry name" value="COBALT-FACTOR III C(17)-METHYLTRANSFERASE-RELATED"/>
    <property type="match status" value="1"/>
</dbReference>
<dbReference type="EMBL" id="AP017372">
    <property type="protein sequence ID" value="BAU57623.1"/>
    <property type="molecule type" value="Genomic_DNA"/>
</dbReference>
<keyword evidence="5" id="KW-0949">S-adenosyl-L-methionine</keyword>
<evidence type="ECO:0000256" key="4">
    <source>
        <dbReference type="ARBA" id="ARBA00022679"/>
    </source>
</evidence>
<feature type="domain" description="Tetrapyrrole methylase" evidence="7">
    <location>
        <begin position="293"/>
        <end position="403"/>
    </location>
</feature>
<dbReference type="CDD" id="cd11646">
    <property type="entry name" value="Precorrin_3B_C17_MT"/>
    <property type="match status" value="1"/>
</dbReference>
<feature type="region of interest" description="Disordered" evidence="6">
    <location>
        <begin position="265"/>
        <end position="288"/>
    </location>
</feature>
<dbReference type="GO" id="GO:0032259">
    <property type="term" value="P:methylation"/>
    <property type="evidence" value="ECO:0007669"/>
    <property type="project" value="UniProtKB-KW"/>
</dbReference>
<dbReference type="Gene3D" id="3.40.1010.10">
    <property type="entry name" value="Cobalt-precorrin-4 Transmethylase, Domain 1"/>
    <property type="match status" value="1"/>
</dbReference>
<dbReference type="Gene3D" id="3.30.950.10">
    <property type="entry name" value="Methyltransferase, Cobalt-precorrin-4 Transmethylase, Domain 2"/>
    <property type="match status" value="1"/>
</dbReference>
<sequence>MNKEDYPQISHPRVVIGIGCDRGAERATVQRAITAALQDAGLDEQAVAAMATIDIKKDEHAITDLAHQQDWPLFFYSAAELAAVSVPHPSATVARHTGTPAVAEAAALLHAGTDSRALLIEKRRRRGSDGKNVTVSVALINPEGQLGSGGDISGSAKGQAPAGKILVIGIGPGDSRLMSQRARQAIAAADVVIGYKTYLDLIAELLDTKRVISKGMTEELERAEQAYAHALLGNTVALISSGDAGVYGMAAPIYELLIERGQYPANHDDGFNQEPQSQDNSWQEAKNGRDSDRLAIDIEVIPGITALSASASLVGAPLSHDFCTISLSDLLTPWPVIARRLEAAARGDFVVALYNPASKKRTQHIKIAQQILLRRRSAQTPVAVIRSAYRDGQSIEHSCLGELHRCELDMLSTVLIGNSSTYQQGGYMITPRGYRAKYGSQAEHSSEQTQGSKHSPDTRNQRGKSLPLGLEGWHAEVRAWLRSQEEPRIEAAMEHFDAPRAEILTAVAEQLSSSDDPFTSRLLDTADLSWALDRFSHLPLLQATTATPHGVVLNLNVAPADITLKESKIELAAEQINLSIDTASINTLFLLANLQSASAALTPETSSLELCDIDGNLLLSLFHCRMRRL</sequence>
<dbReference type="InterPro" id="IPR036518">
    <property type="entry name" value="CobE/GbiG_C_sf"/>
</dbReference>
<feature type="compositionally biased region" description="Polar residues" evidence="6">
    <location>
        <begin position="273"/>
        <end position="284"/>
    </location>
</feature>
<dbReference type="Pfam" id="PF00590">
    <property type="entry name" value="TP_methylase"/>
    <property type="match status" value="2"/>
</dbReference>
<organism evidence="9 10">
    <name type="scientific">Halorhodospira halochloris</name>
    <name type="common">Ectothiorhodospira halochloris</name>
    <dbReference type="NCBI Taxonomy" id="1052"/>
    <lineage>
        <taxon>Bacteria</taxon>
        <taxon>Pseudomonadati</taxon>
        <taxon>Pseudomonadota</taxon>
        <taxon>Gammaproteobacteria</taxon>
        <taxon>Chromatiales</taxon>
        <taxon>Ectothiorhodospiraceae</taxon>
        <taxon>Halorhodospira</taxon>
    </lineage>
</organism>
<keyword evidence="3" id="KW-0489">Methyltransferase</keyword>
<evidence type="ECO:0000313" key="10">
    <source>
        <dbReference type="Proteomes" id="UP000218890"/>
    </source>
</evidence>
<dbReference type="AlphaFoldDB" id="A0A110B503"/>
<comment type="pathway">
    <text evidence="1">Cofactor biosynthesis; adenosylcobalamin biosynthesis.</text>
</comment>
<evidence type="ECO:0000259" key="7">
    <source>
        <dbReference type="Pfam" id="PF00590"/>
    </source>
</evidence>
<dbReference type="InterPro" id="IPR014776">
    <property type="entry name" value="4pyrrole_Mease_sub2"/>
</dbReference>
<dbReference type="Pfam" id="PF01890">
    <property type="entry name" value="CbiG_C"/>
    <property type="match status" value="1"/>
</dbReference>
<dbReference type="OrthoDB" id="9772960at2"/>
<dbReference type="SUPFAM" id="SSF159664">
    <property type="entry name" value="CobE/GbiG C-terminal domain-like"/>
    <property type="match status" value="1"/>
</dbReference>
<evidence type="ECO:0000256" key="5">
    <source>
        <dbReference type="ARBA" id="ARBA00022691"/>
    </source>
</evidence>
<reference evidence="9" key="1">
    <citation type="submission" date="2016-02" db="EMBL/GenBank/DDBJ databases">
        <title>Halorhodospira halochloris DSM-1059 complete genome, version 2.</title>
        <authorList>
            <person name="Tsukatani Y."/>
        </authorList>
    </citation>
    <scope>NUCLEOTIDE SEQUENCE</scope>
    <source>
        <strain evidence="9">DSM 1059</strain>
    </source>
</reference>
<dbReference type="Gene3D" id="3.30.420.180">
    <property type="entry name" value="CobE/GbiG C-terminal domain"/>
    <property type="match status" value="1"/>
</dbReference>
<dbReference type="InterPro" id="IPR051810">
    <property type="entry name" value="Precorrin_MeTrfase"/>
</dbReference>
<feature type="region of interest" description="Disordered" evidence="6">
    <location>
        <begin position="438"/>
        <end position="466"/>
    </location>
</feature>
<keyword evidence="2" id="KW-0169">Cobalamin biosynthesis</keyword>
<dbReference type="GO" id="GO:0008168">
    <property type="term" value="F:methyltransferase activity"/>
    <property type="evidence" value="ECO:0007669"/>
    <property type="project" value="UniProtKB-KW"/>
</dbReference>
<dbReference type="Proteomes" id="UP000218890">
    <property type="component" value="Chromosome"/>
</dbReference>
<dbReference type="InterPro" id="IPR002750">
    <property type="entry name" value="CobE/GbiG_C"/>
</dbReference>
<evidence type="ECO:0000259" key="8">
    <source>
        <dbReference type="Pfam" id="PF01890"/>
    </source>
</evidence>
<dbReference type="InterPro" id="IPR000878">
    <property type="entry name" value="4pyrrol_Mease"/>
</dbReference>
<dbReference type="InterPro" id="IPR006363">
    <property type="entry name" value="Cbl_synth_CobJ/CibH_dom"/>
</dbReference>
<evidence type="ECO:0000256" key="2">
    <source>
        <dbReference type="ARBA" id="ARBA00022573"/>
    </source>
</evidence>
<dbReference type="InterPro" id="IPR014777">
    <property type="entry name" value="4pyrrole_Mease_sub1"/>
</dbReference>
<dbReference type="KEGG" id="hhk:HH1059_09300"/>
<keyword evidence="4" id="KW-0808">Transferase</keyword>
<gene>
    <name evidence="9" type="ORF">HH1059_09300</name>
</gene>
<dbReference type="SUPFAM" id="SSF53790">
    <property type="entry name" value="Tetrapyrrole methylase"/>
    <property type="match status" value="1"/>
</dbReference>
<evidence type="ECO:0000256" key="6">
    <source>
        <dbReference type="SAM" id="MobiDB-lite"/>
    </source>
</evidence>
<evidence type="ECO:0000313" key="9">
    <source>
        <dbReference type="EMBL" id="BAU57623.1"/>
    </source>
</evidence>
<dbReference type="InterPro" id="IPR035996">
    <property type="entry name" value="4pyrrol_Methylase_sf"/>
</dbReference>
<name>A0A110B503_HALHR</name>
<dbReference type="PANTHER" id="PTHR47036">
    <property type="entry name" value="COBALT-FACTOR III C(17)-METHYLTRANSFERASE-RELATED"/>
    <property type="match status" value="1"/>
</dbReference>
<keyword evidence="10" id="KW-1185">Reference proteome</keyword>
<accession>A0A110B503</accession>
<protein>
    <submittedName>
        <fullName evidence="9">Cobalt-precorrin-3b C17-methyltransferase</fullName>
    </submittedName>
</protein>
<dbReference type="RefSeq" id="WP_096408830.1">
    <property type="nucleotide sequence ID" value="NZ_AP017372.2"/>
</dbReference>
<dbReference type="UniPathway" id="UPA00148"/>